<sequence>KDLAPVLLCVLDHAAKSGRAQARNKKKNPEQVCYVIIAQLSKLHSHHSINFQTIFGLFLNSNGCSCQTINALHHCGLCLSFDSIQTLIQQLSVLCIFLAMWVAHSSHVLCWDNVNMSTSIYVEQCGDMPMKVQSGTMAVIYRLNYNPNMMHLAPIMQHAKTAGDLQFALHICPTFEQAASFYSQQQVIIVHILTLFSKLFQSYAEHHKLQHKPHRANLLIKIAQFPLQVSTINEAMVEGTIKVLEDIYEMQFSFRQINNIQLGYRIFYKLMNFVWVLLKTHQGTIDQIGSLKYFFPSWRKPNYHTLVAALMQILHGLLLNAW</sequence>
<keyword evidence="3" id="KW-1185">Reference proteome</keyword>
<evidence type="ECO:0000313" key="2">
    <source>
        <dbReference type="EMBL" id="KIM76757.1"/>
    </source>
</evidence>
<dbReference type="InterPro" id="IPR046496">
    <property type="entry name" value="DUF6589"/>
</dbReference>
<dbReference type="InParanoid" id="A0A0C3BHC8"/>
<dbReference type="EMBL" id="KN833031">
    <property type="protein sequence ID" value="KIM76757.1"/>
    <property type="molecule type" value="Genomic_DNA"/>
</dbReference>
<dbReference type="Pfam" id="PF20231">
    <property type="entry name" value="DUF6589"/>
    <property type="match status" value="1"/>
</dbReference>
<organism evidence="2 3">
    <name type="scientific">Piloderma croceum (strain F 1598)</name>
    <dbReference type="NCBI Taxonomy" id="765440"/>
    <lineage>
        <taxon>Eukaryota</taxon>
        <taxon>Fungi</taxon>
        <taxon>Dikarya</taxon>
        <taxon>Basidiomycota</taxon>
        <taxon>Agaricomycotina</taxon>
        <taxon>Agaricomycetes</taxon>
        <taxon>Agaricomycetidae</taxon>
        <taxon>Atheliales</taxon>
        <taxon>Atheliaceae</taxon>
        <taxon>Piloderma</taxon>
    </lineage>
</organism>
<dbReference type="AlphaFoldDB" id="A0A0C3BHC8"/>
<dbReference type="OrthoDB" id="3040861at2759"/>
<dbReference type="HOGENOM" id="CLU_007061_3_1_1"/>
<accession>A0A0C3BHC8</accession>
<reference evidence="3" key="2">
    <citation type="submission" date="2015-01" db="EMBL/GenBank/DDBJ databases">
        <title>Evolutionary Origins and Diversification of the Mycorrhizal Mutualists.</title>
        <authorList>
            <consortium name="DOE Joint Genome Institute"/>
            <consortium name="Mycorrhizal Genomics Consortium"/>
            <person name="Kohler A."/>
            <person name="Kuo A."/>
            <person name="Nagy L.G."/>
            <person name="Floudas D."/>
            <person name="Copeland A."/>
            <person name="Barry K.W."/>
            <person name="Cichocki N."/>
            <person name="Veneault-Fourrey C."/>
            <person name="LaButti K."/>
            <person name="Lindquist E.A."/>
            <person name="Lipzen A."/>
            <person name="Lundell T."/>
            <person name="Morin E."/>
            <person name="Murat C."/>
            <person name="Riley R."/>
            <person name="Ohm R."/>
            <person name="Sun H."/>
            <person name="Tunlid A."/>
            <person name="Henrissat B."/>
            <person name="Grigoriev I.V."/>
            <person name="Hibbett D.S."/>
            <person name="Martin F."/>
        </authorList>
    </citation>
    <scope>NUCLEOTIDE SEQUENCE [LARGE SCALE GENOMIC DNA]</scope>
    <source>
        <strain evidence="3">F 1598</strain>
    </source>
</reference>
<evidence type="ECO:0000313" key="3">
    <source>
        <dbReference type="Proteomes" id="UP000054166"/>
    </source>
</evidence>
<proteinExistence type="predicted"/>
<feature type="domain" description="DUF6589" evidence="1">
    <location>
        <begin position="170"/>
        <end position="292"/>
    </location>
</feature>
<name>A0A0C3BHC8_PILCF</name>
<protein>
    <recommendedName>
        <fullName evidence="1">DUF6589 domain-containing protein</fullName>
    </recommendedName>
</protein>
<gene>
    <name evidence="2" type="ORF">PILCRDRAFT_77430</name>
</gene>
<evidence type="ECO:0000259" key="1">
    <source>
        <dbReference type="Pfam" id="PF20231"/>
    </source>
</evidence>
<reference evidence="2 3" key="1">
    <citation type="submission" date="2014-04" db="EMBL/GenBank/DDBJ databases">
        <authorList>
            <consortium name="DOE Joint Genome Institute"/>
            <person name="Kuo A."/>
            <person name="Tarkka M."/>
            <person name="Buscot F."/>
            <person name="Kohler A."/>
            <person name="Nagy L.G."/>
            <person name="Floudas D."/>
            <person name="Copeland A."/>
            <person name="Barry K.W."/>
            <person name="Cichocki N."/>
            <person name="Veneault-Fourrey C."/>
            <person name="LaButti K."/>
            <person name="Lindquist E.A."/>
            <person name="Lipzen A."/>
            <person name="Lundell T."/>
            <person name="Morin E."/>
            <person name="Murat C."/>
            <person name="Sun H."/>
            <person name="Tunlid A."/>
            <person name="Henrissat B."/>
            <person name="Grigoriev I.V."/>
            <person name="Hibbett D.S."/>
            <person name="Martin F."/>
            <person name="Nordberg H.P."/>
            <person name="Cantor M.N."/>
            <person name="Hua S.X."/>
        </authorList>
    </citation>
    <scope>NUCLEOTIDE SEQUENCE [LARGE SCALE GENOMIC DNA]</scope>
    <source>
        <strain evidence="2 3">F 1598</strain>
    </source>
</reference>
<dbReference type="Proteomes" id="UP000054166">
    <property type="component" value="Unassembled WGS sequence"/>
</dbReference>
<feature type="non-terminal residue" evidence="2">
    <location>
        <position position="1"/>
    </location>
</feature>